<proteinExistence type="predicted"/>
<protein>
    <submittedName>
        <fullName evidence="1">Unannotated protein</fullName>
    </submittedName>
</protein>
<reference evidence="1" key="1">
    <citation type="submission" date="2020-05" db="EMBL/GenBank/DDBJ databases">
        <authorList>
            <person name="Chiriac C."/>
            <person name="Salcher M."/>
            <person name="Ghai R."/>
            <person name="Kavagutti S V."/>
        </authorList>
    </citation>
    <scope>NUCLEOTIDE SEQUENCE</scope>
</reference>
<accession>A0A6J6QU40</accession>
<name>A0A6J6QU40_9ZZZZ</name>
<dbReference type="InterPro" id="IPR021678">
    <property type="entry name" value="DUF3263"/>
</dbReference>
<dbReference type="Pfam" id="PF11662">
    <property type="entry name" value="DUF3263"/>
    <property type="match status" value="1"/>
</dbReference>
<gene>
    <name evidence="1" type="ORF">UFOPK2683_00190</name>
</gene>
<dbReference type="EMBL" id="CAEZYK010000006">
    <property type="protein sequence ID" value="CAB4714439.1"/>
    <property type="molecule type" value="Genomic_DNA"/>
</dbReference>
<sequence>MDTSRAASDVRDSEDEYPEADRLILDFERSWWMFPGPKSAQIRARLGMSSPRYYRRLGEIISDPESQRYDPMTVKRVIRSRRQRRTARYEVKSAHPSVK</sequence>
<evidence type="ECO:0000313" key="1">
    <source>
        <dbReference type="EMBL" id="CAB4714439.1"/>
    </source>
</evidence>
<organism evidence="1">
    <name type="scientific">freshwater metagenome</name>
    <dbReference type="NCBI Taxonomy" id="449393"/>
    <lineage>
        <taxon>unclassified sequences</taxon>
        <taxon>metagenomes</taxon>
        <taxon>ecological metagenomes</taxon>
    </lineage>
</organism>
<dbReference type="AlphaFoldDB" id="A0A6J6QU40"/>